<dbReference type="SUPFAM" id="SSF53187">
    <property type="entry name" value="Zn-dependent exopeptidases"/>
    <property type="match status" value="1"/>
</dbReference>
<dbReference type="NCBIfam" id="TIGR01246">
    <property type="entry name" value="dapE_proteo"/>
    <property type="match status" value="1"/>
</dbReference>
<evidence type="ECO:0000256" key="14">
    <source>
        <dbReference type="ARBA" id="ARBA00051301"/>
    </source>
</evidence>
<dbReference type="GO" id="GO:0009089">
    <property type="term" value="P:lysine biosynthetic process via diaminopimelate"/>
    <property type="evidence" value="ECO:0007669"/>
    <property type="project" value="UniProtKB-UniPathway"/>
</dbReference>
<evidence type="ECO:0000313" key="16">
    <source>
        <dbReference type="EMBL" id="SHO80635.1"/>
    </source>
</evidence>
<comment type="cofactor">
    <cofactor evidence="1">
        <name>Zn(2+)</name>
        <dbReference type="ChEBI" id="CHEBI:29105"/>
    </cofactor>
</comment>
<dbReference type="PANTHER" id="PTHR43808:SF31">
    <property type="entry name" value="N-ACETYL-L-CITRULLINE DEACETYLASE"/>
    <property type="match status" value="1"/>
</dbReference>
<dbReference type="InterPro" id="IPR036264">
    <property type="entry name" value="Bact_exopeptidase_dim_dom"/>
</dbReference>
<dbReference type="InterPro" id="IPR050072">
    <property type="entry name" value="Peptidase_M20A"/>
</dbReference>
<keyword evidence="7" id="KW-0028">Amino-acid biosynthesis</keyword>
<evidence type="ECO:0000256" key="6">
    <source>
        <dbReference type="ARBA" id="ARBA00022391"/>
    </source>
</evidence>
<dbReference type="InterPro" id="IPR001261">
    <property type="entry name" value="ArgE/DapE_CS"/>
</dbReference>
<dbReference type="UniPathway" id="UPA00034">
    <property type="reaction ID" value="UER00021"/>
</dbReference>
<comment type="subunit">
    <text evidence="4">Homodimer.</text>
</comment>
<dbReference type="PANTHER" id="PTHR43808">
    <property type="entry name" value="ACETYLORNITHINE DEACETYLASE"/>
    <property type="match status" value="1"/>
</dbReference>
<dbReference type="Gene3D" id="3.30.70.360">
    <property type="match status" value="1"/>
</dbReference>
<organism evidence="16">
    <name type="scientific">hydrothermal vent metagenome</name>
    <dbReference type="NCBI Taxonomy" id="652676"/>
    <lineage>
        <taxon>unclassified sequences</taxon>
        <taxon>metagenomes</taxon>
        <taxon>ecological metagenomes</taxon>
    </lineage>
</organism>
<keyword evidence="10" id="KW-0862">Zinc</keyword>
<keyword evidence="12" id="KW-0457">Lysine biosynthesis</keyword>
<evidence type="ECO:0000256" key="3">
    <source>
        <dbReference type="ARBA" id="ARBA00006746"/>
    </source>
</evidence>
<evidence type="ECO:0000256" key="7">
    <source>
        <dbReference type="ARBA" id="ARBA00022605"/>
    </source>
</evidence>
<dbReference type="InterPro" id="IPR002933">
    <property type="entry name" value="Peptidase_M20"/>
</dbReference>
<evidence type="ECO:0000256" key="10">
    <source>
        <dbReference type="ARBA" id="ARBA00022833"/>
    </source>
</evidence>
<dbReference type="GO" id="GO:0019877">
    <property type="term" value="P:diaminopimelate biosynthetic process"/>
    <property type="evidence" value="ECO:0007669"/>
    <property type="project" value="UniProtKB-KW"/>
</dbReference>
<evidence type="ECO:0000256" key="4">
    <source>
        <dbReference type="ARBA" id="ARBA00011738"/>
    </source>
</evidence>
<keyword evidence="11" id="KW-0220">Diaminopimelate biosynthesis</keyword>
<dbReference type="EC" id="3.5.1.18" evidence="5"/>
<dbReference type="InterPro" id="IPR005941">
    <property type="entry name" value="DapE_proteobac"/>
</dbReference>
<accession>A0A1W1EIE0</accession>
<evidence type="ECO:0000256" key="5">
    <source>
        <dbReference type="ARBA" id="ARBA00011921"/>
    </source>
</evidence>
<keyword evidence="8" id="KW-0479">Metal-binding</keyword>
<dbReference type="AlphaFoldDB" id="A0A1W1EIE0"/>
<dbReference type="Pfam" id="PF01546">
    <property type="entry name" value="Peptidase_M20"/>
    <property type="match status" value="1"/>
</dbReference>
<dbReference type="GO" id="GO:0046872">
    <property type="term" value="F:metal ion binding"/>
    <property type="evidence" value="ECO:0007669"/>
    <property type="project" value="UniProtKB-KW"/>
</dbReference>
<dbReference type="SUPFAM" id="SSF55031">
    <property type="entry name" value="Bacterial exopeptidase dimerisation domain"/>
    <property type="match status" value="1"/>
</dbReference>
<comment type="catalytic activity">
    <reaction evidence="14">
        <text>N-succinyl-(2S,6S)-2,6-diaminopimelate + H2O = (2S,6S)-2,6-diaminopimelate + succinate</text>
        <dbReference type="Rhea" id="RHEA:22608"/>
        <dbReference type="ChEBI" id="CHEBI:15377"/>
        <dbReference type="ChEBI" id="CHEBI:30031"/>
        <dbReference type="ChEBI" id="CHEBI:57609"/>
        <dbReference type="ChEBI" id="CHEBI:58087"/>
        <dbReference type="EC" id="3.5.1.18"/>
    </reaction>
</comment>
<dbReference type="HAMAP" id="MF_01690">
    <property type="entry name" value="DapE"/>
    <property type="match status" value="1"/>
</dbReference>
<dbReference type="NCBIfam" id="NF009557">
    <property type="entry name" value="PRK13009.1"/>
    <property type="match status" value="1"/>
</dbReference>
<evidence type="ECO:0000256" key="9">
    <source>
        <dbReference type="ARBA" id="ARBA00022801"/>
    </source>
</evidence>
<reference evidence="16" key="1">
    <citation type="submission" date="2016-10" db="EMBL/GenBank/DDBJ databases">
        <authorList>
            <person name="de Groot N.N."/>
        </authorList>
    </citation>
    <scope>NUCLEOTIDE SEQUENCE</scope>
</reference>
<dbReference type="Gene3D" id="3.40.630.10">
    <property type="entry name" value="Zn peptidases"/>
    <property type="match status" value="1"/>
</dbReference>
<evidence type="ECO:0000256" key="11">
    <source>
        <dbReference type="ARBA" id="ARBA00022915"/>
    </source>
</evidence>
<dbReference type="EMBL" id="FRYL01000014">
    <property type="protein sequence ID" value="SHO80635.1"/>
    <property type="molecule type" value="Genomic_DNA"/>
</dbReference>
<sequence length="364" mass="40362">MSIIDLFLKLLSYKSITPDDANSLKFIEEYLSNFTSIWVNEGGVKNLFLYKKFGEGEHLCFAGHVDVVPAGDGWASNPFIPKIENGIIYARGAQDMKSGVASFVQAIKDTKKFNGTLSILLTSDEEGDATYGTQIMLQHLKEIDMLPDYSIVAEPTCEDKMGDSIKIGRRGSINGYLTIKGKQGHAAYPQKAINPIDKVAPILGDIAGHYLDNGDEDFAPSQIVITDIRGGMEVTNVTPNELKIMFNVRNSTKTNQDDILKFFANKFEDIDYELNLTQGSYPFVTNRNSYIVSIISNSIQKYTNIKTKLSTAGGTSDARFMGAYGIDVVEFGVINDTIHAINERTTIKEVESLYDIFCDVIENF</sequence>
<dbReference type="GO" id="GO:0006526">
    <property type="term" value="P:L-arginine biosynthetic process"/>
    <property type="evidence" value="ECO:0007669"/>
    <property type="project" value="TreeGrafter"/>
</dbReference>
<dbReference type="Gene3D" id="1.10.150.900">
    <property type="match status" value="1"/>
</dbReference>
<dbReference type="Pfam" id="PF07687">
    <property type="entry name" value="M20_dimer"/>
    <property type="match status" value="1"/>
</dbReference>
<dbReference type="CDD" id="cd03891">
    <property type="entry name" value="M20_DapE_proteobac"/>
    <property type="match status" value="1"/>
</dbReference>
<protein>
    <recommendedName>
        <fullName evidence="6">Succinyl-diaminopimelate desuccinylase</fullName>
        <ecNumber evidence="5">3.5.1.18</ecNumber>
    </recommendedName>
    <alternativeName>
        <fullName evidence="13">N-succinyl-LL-2,6-diaminoheptanedioate amidohydrolase</fullName>
    </alternativeName>
</protein>
<dbReference type="GO" id="GO:0008777">
    <property type="term" value="F:acetylornithine deacetylase activity"/>
    <property type="evidence" value="ECO:0007669"/>
    <property type="project" value="TreeGrafter"/>
</dbReference>
<evidence type="ECO:0000256" key="1">
    <source>
        <dbReference type="ARBA" id="ARBA00001947"/>
    </source>
</evidence>
<comment type="pathway">
    <text evidence="2">Amino-acid biosynthesis; L-lysine biosynthesis via DAP pathway; LL-2,6-diaminopimelate from (S)-tetrahydrodipicolinate (succinylase route): step 3/3.</text>
</comment>
<dbReference type="InterPro" id="IPR011650">
    <property type="entry name" value="Peptidase_M20_dimer"/>
</dbReference>
<dbReference type="GO" id="GO:0009014">
    <property type="term" value="F:succinyl-diaminopimelate desuccinylase activity"/>
    <property type="evidence" value="ECO:0007669"/>
    <property type="project" value="UniProtKB-EC"/>
</dbReference>
<proteinExistence type="inferred from homology"/>
<evidence type="ECO:0000256" key="2">
    <source>
        <dbReference type="ARBA" id="ARBA00005130"/>
    </source>
</evidence>
<comment type="similarity">
    <text evidence="3">Belongs to the peptidase M20A family. DapE subfamily.</text>
</comment>
<evidence type="ECO:0000259" key="15">
    <source>
        <dbReference type="Pfam" id="PF07687"/>
    </source>
</evidence>
<evidence type="ECO:0000256" key="13">
    <source>
        <dbReference type="ARBA" id="ARBA00031891"/>
    </source>
</evidence>
<keyword evidence="9 16" id="KW-0378">Hydrolase</keyword>
<feature type="domain" description="Peptidase M20 dimerisation" evidence="15">
    <location>
        <begin position="167"/>
        <end position="271"/>
    </location>
</feature>
<evidence type="ECO:0000256" key="8">
    <source>
        <dbReference type="ARBA" id="ARBA00022723"/>
    </source>
</evidence>
<evidence type="ECO:0000256" key="12">
    <source>
        <dbReference type="ARBA" id="ARBA00023154"/>
    </source>
</evidence>
<dbReference type="PROSITE" id="PS00759">
    <property type="entry name" value="ARGE_DAPE_CPG2_2"/>
    <property type="match status" value="1"/>
</dbReference>
<name>A0A1W1EIE0_9ZZZZ</name>
<gene>
    <name evidence="16" type="ORF">MNB_SV-15-349</name>
</gene>